<geneLocation type="plasmid" evidence="4">
    <name>pVAPN2012</name>
</geneLocation>
<evidence type="ECO:0000259" key="3">
    <source>
        <dbReference type="Pfam" id="PF24092"/>
    </source>
</evidence>
<keyword evidence="1" id="KW-0732">Signal</keyword>
<accession>A0A0F6WFS3</accession>
<dbReference type="Pfam" id="PF24088">
    <property type="entry name" value="DUF7373"/>
    <property type="match status" value="1"/>
</dbReference>
<name>A0A0F6WFS3_RHOHA</name>
<dbReference type="InterPro" id="IPR056463">
    <property type="entry name" value="DUF7373_C"/>
</dbReference>
<protein>
    <recommendedName>
        <fullName evidence="6">Lipoprotein</fullName>
    </recommendedName>
</protein>
<feature type="signal peptide" evidence="1">
    <location>
        <begin position="1"/>
        <end position="27"/>
    </location>
</feature>
<evidence type="ECO:0000313" key="4">
    <source>
        <dbReference type="EMBL" id="AKF16076.1"/>
    </source>
</evidence>
<dbReference type="RefSeq" id="WP_172685905.1">
    <property type="nucleotide sequence ID" value="NZ_AP024182.1"/>
</dbReference>
<gene>
    <name evidence="4" type="ORF">pVAPN2012_1250</name>
    <name evidence="5" type="ORF">pVAPN_1250</name>
</gene>
<feature type="chain" id="PRO_5010911268" description="Lipoprotein" evidence="1">
    <location>
        <begin position="28"/>
        <end position="403"/>
    </location>
</feature>
<dbReference type="InterPro" id="IPR055797">
    <property type="entry name" value="DUF7373"/>
</dbReference>
<evidence type="ECO:0000313" key="5">
    <source>
        <dbReference type="EMBL" id="AKG90574.1"/>
    </source>
</evidence>
<dbReference type="AlphaFoldDB" id="A0A0F6WFS3"/>
<keyword evidence="4" id="KW-0614">Plasmid</keyword>
<sequence>MRVKIAPIAAAAAATAVLLTGCGTGSADEPAPEQVAGDVAVVDASILDTGGFRTTPQAQFTTIGDDFRGRSIEGQRMAEYVVNPIEIDPQLTDLTEMSTYVIKDGKSLSTLLPDPIPQAAVDNGMLAGFSSARSTAGREDDQSLINAVLRFPDAATAQKAATALHEATMTTDYGAGLPQAGAIDVLPSTLVSNRETAGEIATNAFTPYNEYVLYQWTNTPVAEKDWAAKTIAKTVRDQGPLIEKFAATAPGDFANIKVDVDSVLRLTIPTERTSTSEFAVYGPRGASHFANDPATKLAMFEATGTTRQAVDQTTVYLSQTEEGSKKLAEQMGAAFETGSGLTPTTAPANVPNAKCWTKDTPQGVGTKCLVQHGQYVGEITTMDNEKQAHQLTAAQYLILTSPK</sequence>
<evidence type="ECO:0000259" key="2">
    <source>
        <dbReference type="Pfam" id="PF24088"/>
    </source>
</evidence>
<evidence type="ECO:0000256" key="1">
    <source>
        <dbReference type="SAM" id="SignalP"/>
    </source>
</evidence>
<organism evidence="4">
    <name type="scientific">Rhodococcus hoagii</name>
    <name type="common">Corynebacterium equii</name>
    <dbReference type="NCBI Taxonomy" id="43767"/>
    <lineage>
        <taxon>Bacteria</taxon>
        <taxon>Bacillati</taxon>
        <taxon>Actinomycetota</taxon>
        <taxon>Actinomycetes</taxon>
        <taxon>Mycobacteriales</taxon>
        <taxon>Nocardiaceae</taxon>
        <taxon>Prescottella</taxon>
    </lineage>
</organism>
<dbReference type="Pfam" id="PF24092">
    <property type="entry name" value="DUF7373_C"/>
    <property type="match status" value="1"/>
</dbReference>
<reference evidence="4" key="1">
    <citation type="journal article" date="2015" name="Infect. Immun.">
        <title>An Invertron-Like Linear Plasmid Mediates Intracellular Survival and Virulence in Bovine Isolates of Rhodococcus equi.</title>
        <authorList>
            <person name="Valero-Rello A."/>
            <person name="Hapeshi A."/>
            <person name="Anastasi E."/>
            <person name="Alvarez S."/>
            <person name="Scortti M."/>
            <person name="Meijer W.G."/>
            <person name="MacArthur I."/>
            <person name="Vazquez-Boland J.A."/>
        </authorList>
    </citation>
    <scope>NUCLEOTIDE SEQUENCE</scope>
    <source>
        <strain evidence="5">PAM1571</strain>
        <strain evidence="4">PAM2012</strain>
        <plasmid evidence="5">pVAPN1571</plasmid>
        <plasmid evidence="4">pVAPN2012</plasmid>
    </source>
</reference>
<evidence type="ECO:0008006" key="6">
    <source>
        <dbReference type="Google" id="ProtNLM"/>
    </source>
</evidence>
<feature type="domain" description="DUF7373" evidence="3">
    <location>
        <begin position="264"/>
        <end position="400"/>
    </location>
</feature>
<dbReference type="EMBL" id="KF439868">
    <property type="protein sequence ID" value="AKG90574.1"/>
    <property type="molecule type" value="Genomic_DNA"/>
</dbReference>
<feature type="domain" description="DUF7373" evidence="2">
    <location>
        <begin position="63"/>
        <end position="257"/>
    </location>
</feature>
<proteinExistence type="predicted"/>
<dbReference type="PROSITE" id="PS51257">
    <property type="entry name" value="PROKAR_LIPOPROTEIN"/>
    <property type="match status" value="1"/>
</dbReference>
<dbReference type="EMBL" id="KP851975">
    <property type="protein sequence ID" value="AKF16076.1"/>
    <property type="molecule type" value="Genomic_DNA"/>
</dbReference>
<geneLocation type="plasmid" evidence="5">
    <name>pVAPN1571</name>
</geneLocation>